<evidence type="ECO:0000313" key="2">
    <source>
        <dbReference type="Proteomes" id="UP000789396"/>
    </source>
</evidence>
<gene>
    <name evidence="1" type="ORF">RFULGI_LOCUS4936</name>
</gene>
<reference evidence="1" key="1">
    <citation type="submission" date="2021-06" db="EMBL/GenBank/DDBJ databases">
        <authorList>
            <person name="Kallberg Y."/>
            <person name="Tangrot J."/>
            <person name="Rosling A."/>
        </authorList>
    </citation>
    <scope>NUCLEOTIDE SEQUENCE</scope>
    <source>
        <strain evidence="1">IN212</strain>
    </source>
</reference>
<name>A0A9N9BBC8_9GLOM</name>
<dbReference type="OrthoDB" id="2480515at2759"/>
<keyword evidence="2" id="KW-1185">Reference proteome</keyword>
<proteinExistence type="predicted"/>
<dbReference type="EMBL" id="CAJVPZ010005183">
    <property type="protein sequence ID" value="CAG8557934.1"/>
    <property type="molecule type" value="Genomic_DNA"/>
</dbReference>
<organism evidence="1 2">
    <name type="scientific">Racocetra fulgida</name>
    <dbReference type="NCBI Taxonomy" id="60492"/>
    <lineage>
        <taxon>Eukaryota</taxon>
        <taxon>Fungi</taxon>
        <taxon>Fungi incertae sedis</taxon>
        <taxon>Mucoromycota</taxon>
        <taxon>Glomeromycotina</taxon>
        <taxon>Glomeromycetes</taxon>
        <taxon>Diversisporales</taxon>
        <taxon>Gigasporaceae</taxon>
        <taxon>Racocetra</taxon>
    </lineage>
</organism>
<accession>A0A9N9BBC8</accession>
<evidence type="ECO:0000313" key="1">
    <source>
        <dbReference type="EMBL" id="CAG8557934.1"/>
    </source>
</evidence>
<dbReference type="Proteomes" id="UP000789396">
    <property type="component" value="Unassembled WGS sequence"/>
</dbReference>
<protein>
    <submittedName>
        <fullName evidence="1">7065_t:CDS:1</fullName>
    </submittedName>
</protein>
<feature type="non-terminal residue" evidence="1">
    <location>
        <position position="123"/>
    </location>
</feature>
<dbReference type="AlphaFoldDB" id="A0A9N9BBC8"/>
<sequence length="123" mass="14040">MSAKNLSSKEKRALSTVLDLIKNLDNKVFHVFEDEESSYGIIGSKKLKYEDEIYDAFIKKDRKFKQILDKKVGVSTVNKFVNAGSKAIKAINMDEAFNTQLLLVKLNFYDLSPTFISRAQLLQ</sequence>
<comment type="caution">
    <text evidence="1">The sequence shown here is derived from an EMBL/GenBank/DDBJ whole genome shotgun (WGS) entry which is preliminary data.</text>
</comment>